<dbReference type="InterPro" id="IPR003347">
    <property type="entry name" value="JmjC_dom"/>
</dbReference>
<dbReference type="GO" id="GO:0000785">
    <property type="term" value="C:chromatin"/>
    <property type="evidence" value="ECO:0007669"/>
    <property type="project" value="TreeGrafter"/>
</dbReference>
<feature type="domain" description="JmjN" evidence="5">
    <location>
        <begin position="3032"/>
        <end position="3073"/>
    </location>
</feature>
<accession>A0A9P0A956</accession>
<feature type="compositionally biased region" description="Polar residues" evidence="3">
    <location>
        <begin position="900"/>
        <end position="926"/>
    </location>
</feature>
<feature type="compositionally biased region" description="Polar residues" evidence="3">
    <location>
        <begin position="1062"/>
        <end position="1087"/>
    </location>
</feature>
<comment type="subcellular location">
    <subcellularLocation>
        <location evidence="1">Nucleus</location>
    </subcellularLocation>
</comment>
<feature type="region of interest" description="Disordered" evidence="3">
    <location>
        <begin position="2217"/>
        <end position="2248"/>
    </location>
</feature>
<feature type="region of interest" description="Disordered" evidence="3">
    <location>
        <begin position="2943"/>
        <end position="3042"/>
    </location>
</feature>
<feature type="compositionally biased region" description="Basic and acidic residues" evidence="3">
    <location>
        <begin position="393"/>
        <end position="448"/>
    </location>
</feature>
<proteinExistence type="predicted"/>
<dbReference type="PROSITE" id="PS51011">
    <property type="entry name" value="ARID"/>
    <property type="match status" value="1"/>
</dbReference>
<feature type="compositionally biased region" description="Basic residues" evidence="3">
    <location>
        <begin position="298"/>
        <end position="311"/>
    </location>
</feature>
<feature type="region of interest" description="Disordered" evidence="3">
    <location>
        <begin position="1062"/>
        <end position="1315"/>
    </location>
</feature>
<feature type="region of interest" description="Disordered" evidence="3">
    <location>
        <begin position="1328"/>
        <end position="1460"/>
    </location>
</feature>
<dbReference type="KEGG" id="btab:109043866"/>
<feature type="region of interest" description="Disordered" evidence="3">
    <location>
        <begin position="1779"/>
        <end position="1916"/>
    </location>
</feature>
<dbReference type="PANTHER" id="PTHR10694:SF113">
    <property type="entry name" value="PROTEIN JUMONJI"/>
    <property type="match status" value="1"/>
</dbReference>
<evidence type="ECO:0000313" key="8">
    <source>
        <dbReference type="Proteomes" id="UP001152759"/>
    </source>
</evidence>
<feature type="compositionally biased region" description="Basic and acidic residues" evidence="3">
    <location>
        <begin position="786"/>
        <end position="798"/>
    </location>
</feature>
<feature type="region of interest" description="Disordered" evidence="3">
    <location>
        <begin position="962"/>
        <end position="1027"/>
    </location>
</feature>
<feature type="compositionally biased region" description="Acidic residues" evidence="3">
    <location>
        <begin position="825"/>
        <end position="834"/>
    </location>
</feature>
<feature type="domain" description="ARID" evidence="4">
    <location>
        <begin position="3096"/>
        <end position="3188"/>
    </location>
</feature>
<feature type="compositionally biased region" description="Basic and acidic residues" evidence="3">
    <location>
        <begin position="1364"/>
        <end position="1375"/>
    </location>
</feature>
<feature type="compositionally biased region" description="Basic and acidic residues" evidence="3">
    <location>
        <begin position="1089"/>
        <end position="1128"/>
    </location>
</feature>
<dbReference type="PANTHER" id="PTHR10694">
    <property type="entry name" value="LYSINE-SPECIFIC DEMETHYLASE"/>
    <property type="match status" value="1"/>
</dbReference>
<dbReference type="Pfam" id="PF01388">
    <property type="entry name" value="ARID"/>
    <property type="match status" value="1"/>
</dbReference>
<dbReference type="SMART" id="SM01014">
    <property type="entry name" value="ARID"/>
    <property type="match status" value="1"/>
</dbReference>
<feature type="compositionally biased region" description="Polar residues" evidence="3">
    <location>
        <begin position="2705"/>
        <end position="2730"/>
    </location>
</feature>
<evidence type="ECO:0000313" key="7">
    <source>
        <dbReference type="EMBL" id="CAH0386856.1"/>
    </source>
</evidence>
<dbReference type="Pfam" id="PF02373">
    <property type="entry name" value="JmjC"/>
    <property type="match status" value="1"/>
</dbReference>
<protein>
    <submittedName>
        <fullName evidence="7">Uncharacterized protein</fullName>
    </submittedName>
</protein>
<name>A0A9P0A956_BEMTA</name>
<dbReference type="InterPro" id="IPR036431">
    <property type="entry name" value="ARID_dom_sf"/>
</dbReference>
<feature type="compositionally biased region" description="Polar residues" evidence="3">
    <location>
        <begin position="316"/>
        <end position="326"/>
    </location>
</feature>
<organism evidence="7 8">
    <name type="scientific">Bemisia tabaci</name>
    <name type="common">Sweetpotato whitefly</name>
    <name type="synonym">Aleurodes tabaci</name>
    <dbReference type="NCBI Taxonomy" id="7038"/>
    <lineage>
        <taxon>Eukaryota</taxon>
        <taxon>Metazoa</taxon>
        <taxon>Ecdysozoa</taxon>
        <taxon>Arthropoda</taxon>
        <taxon>Hexapoda</taxon>
        <taxon>Insecta</taxon>
        <taxon>Pterygota</taxon>
        <taxon>Neoptera</taxon>
        <taxon>Paraneoptera</taxon>
        <taxon>Hemiptera</taxon>
        <taxon>Sternorrhyncha</taxon>
        <taxon>Aleyrodoidea</taxon>
        <taxon>Aleyrodidae</taxon>
        <taxon>Aleyrodinae</taxon>
        <taxon>Bemisia</taxon>
    </lineage>
</organism>
<dbReference type="InterPro" id="IPR001606">
    <property type="entry name" value="ARID_dom"/>
</dbReference>
<feature type="compositionally biased region" description="Basic and acidic residues" evidence="3">
    <location>
        <begin position="562"/>
        <end position="581"/>
    </location>
</feature>
<evidence type="ECO:0000256" key="1">
    <source>
        <dbReference type="ARBA" id="ARBA00004123"/>
    </source>
</evidence>
<feature type="region of interest" description="Disordered" evidence="3">
    <location>
        <begin position="219"/>
        <end position="948"/>
    </location>
</feature>
<feature type="compositionally biased region" description="Basic and acidic residues" evidence="3">
    <location>
        <begin position="1239"/>
        <end position="1249"/>
    </location>
</feature>
<dbReference type="SUPFAM" id="SSF51197">
    <property type="entry name" value="Clavaminate synthase-like"/>
    <property type="match status" value="1"/>
</dbReference>
<feature type="compositionally biased region" description="Low complexity" evidence="3">
    <location>
        <begin position="2545"/>
        <end position="2556"/>
    </location>
</feature>
<feature type="compositionally biased region" description="Polar residues" evidence="3">
    <location>
        <begin position="503"/>
        <end position="515"/>
    </location>
</feature>
<evidence type="ECO:0000259" key="5">
    <source>
        <dbReference type="PROSITE" id="PS51183"/>
    </source>
</evidence>
<dbReference type="SMART" id="SM00501">
    <property type="entry name" value="BRIGHT"/>
    <property type="match status" value="1"/>
</dbReference>
<feature type="compositionally biased region" description="Low complexity" evidence="3">
    <location>
        <begin position="1839"/>
        <end position="1850"/>
    </location>
</feature>
<feature type="compositionally biased region" description="Polar residues" evidence="3">
    <location>
        <begin position="2570"/>
        <end position="2585"/>
    </location>
</feature>
<feature type="compositionally biased region" description="Polar residues" evidence="3">
    <location>
        <begin position="2217"/>
        <end position="2229"/>
    </location>
</feature>
<feature type="compositionally biased region" description="Basic and acidic residues" evidence="3">
    <location>
        <begin position="2317"/>
        <end position="2328"/>
    </location>
</feature>
<feature type="region of interest" description="Disordered" evidence="3">
    <location>
        <begin position="1933"/>
        <end position="2005"/>
    </location>
</feature>
<dbReference type="PROSITE" id="PS51184">
    <property type="entry name" value="JMJC"/>
    <property type="match status" value="1"/>
</dbReference>
<feature type="compositionally biased region" description="Basic and acidic residues" evidence="3">
    <location>
        <begin position="2586"/>
        <end position="2598"/>
    </location>
</feature>
<feature type="compositionally biased region" description="Polar residues" evidence="3">
    <location>
        <begin position="531"/>
        <end position="558"/>
    </location>
</feature>
<dbReference type="SMART" id="SM00545">
    <property type="entry name" value="JmjN"/>
    <property type="match status" value="1"/>
</dbReference>
<feature type="compositionally biased region" description="Basic and acidic residues" evidence="3">
    <location>
        <begin position="518"/>
        <end position="529"/>
    </location>
</feature>
<evidence type="ECO:0000256" key="3">
    <source>
        <dbReference type="SAM" id="MobiDB-lite"/>
    </source>
</evidence>
<feature type="compositionally biased region" description="Polar residues" evidence="3">
    <location>
        <begin position="2492"/>
        <end position="2508"/>
    </location>
</feature>
<feature type="compositionally biased region" description="Basic and acidic residues" evidence="3">
    <location>
        <begin position="738"/>
        <end position="748"/>
    </location>
</feature>
<feature type="compositionally biased region" description="Polar residues" evidence="3">
    <location>
        <begin position="1207"/>
        <end position="1217"/>
    </location>
</feature>
<feature type="compositionally biased region" description="Basic and acidic residues" evidence="3">
    <location>
        <begin position="1162"/>
        <end position="1175"/>
    </location>
</feature>
<keyword evidence="2" id="KW-0539">Nucleus</keyword>
<evidence type="ECO:0000256" key="2">
    <source>
        <dbReference type="ARBA" id="ARBA00023242"/>
    </source>
</evidence>
<feature type="compositionally biased region" description="Polar residues" evidence="3">
    <location>
        <begin position="1968"/>
        <end position="1993"/>
    </location>
</feature>
<feature type="compositionally biased region" description="Polar residues" evidence="3">
    <location>
        <begin position="1330"/>
        <end position="1363"/>
    </location>
</feature>
<dbReference type="GO" id="GO:0003677">
    <property type="term" value="F:DNA binding"/>
    <property type="evidence" value="ECO:0007669"/>
    <property type="project" value="InterPro"/>
</dbReference>
<feature type="compositionally biased region" description="Basic and acidic residues" evidence="3">
    <location>
        <begin position="979"/>
        <end position="990"/>
    </location>
</feature>
<feature type="compositionally biased region" description="Polar residues" evidence="3">
    <location>
        <begin position="1270"/>
        <end position="1280"/>
    </location>
</feature>
<keyword evidence="8" id="KW-1185">Reference proteome</keyword>
<feature type="region of interest" description="Disordered" evidence="3">
    <location>
        <begin position="1718"/>
        <end position="1759"/>
    </location>
</feature>
<sequence>MKMVLVRSTAERSLCDQPLEENDAMKRTRVHAQRKFAQGAALSPVGIKKDILKFNRASPASDASPAKQSRNHSEISEVLPSKRPNTEDFLTFLCFRNTSILPARLDFFGAASVSGSGKNSGSNKKANSEGAAMGLANVAPQKSEEPKKCQDKSVTSKISVLKQRELARKKKLANLKHAQRANAKHLKPAVDRRKQLKTNLGTERSLRKNMKLKKLEAIKKKVPSTGKDTAGKKAPSTNNKTEKEVKRPVPVKSQAKDLKPSLVKSSIKSKAKRTPLGVRRNLRSGGSSLGGSQELILKSKRLQVIRNRKAKLGAGKQTTPPKGQTKSAKRVSLPKGKTTGLDFSSEDDQPLVKKQRTKENIEKPSSLPKIVEPQTSSRLSRKTKQTSSLPMKTQEKDTRGAKKPSADLESSKKKSQVDEAAAKTKENQEKNKKGKPEVMTETKEEITKKNQAKPESSPHEKPIKVKPKQAVIVKKNSVIANRTSKGKLLQAKTRSHGRLALRASSQSKKAKTTLTRSLRSEKELKKSKLENVSSTSETKAPNLVSTRSGKLQSQQNNPQKQTVDKVTKVKEWTNSGDRSDSVKLSISADNVSKSSKDETTEKAKQVVKKERPVIEKAKDSIQGPAKLSEKSNPVVHNTRRNSVPSVSPPPQVHKNKSKPINIPPEGASASAVRSSANISDEKKEPVKKSQVKTNQTLIKEKPEPAKKTKTVAKVPTPKSSNDLHDHPSSGKAGKKKLSKSENSKESTQKDQNSFAVSLRSGEKKPSVSSDEEIFSKLSALKNVNKKSSEESKETESKSAVEFLLKPSKVLNTTASKAGKSKDSQDLSESETEEPEASKVKTNNKNKPKSSVKTGPKKSNTAPDTSSSEDDKMEDLLNLAALKTNLNKKSNLSAKDKAKNTNVSKASNLSASNEGKNINLSKKSNFANKDAEKEINSVKTSNLSGGEEAKNINLNKKLNLSVNNKETNIDRSKKSNVTANDKETRQNKNDTKVLLNSPGNIDEESISSTSLPIVKENSGKSSKPDKIDSHKNLAAYSILCEKNVPKVSNLLKPLPESFNTTLIDSKNQNCSSPTVKRNQIKSSKSVSDASKIEKLPKEENFTDEDSLKLEEVKGRKAVVESTEKAAISERKKKNQTGVTKKVNNKVEDDDLNTAETNMLFTKTQDKDLHSESKLEKASNAIVSKEINSISKERGRKSNLIPSKDKNIPENSSPIQSAKKSNKEIHQAKSSNLVPQVESSVKAKELSRDSKVPLSKETNPPQPSVSLVPKSYISNFTEASNSEMKESKKTSFKGNLPQVKDVNHSNSLNEMKSKKKVMQVQDVEQLEVLEEASSSKNISQVKDSNLAKISTKTTPKRNLSVTEDVNVSKESKKKMSDESSTQSNDLKRLKDCNKISPKETVSKMKDMSPEPNKVATKKTLSQAKDVNLSKEHTDPMPIGTSSLVKDVNQPKPSHAVRMGPNLSNAGSLCDQIPITNYENSSSPKIVNKLESGRKQLNLTTLPKKLASKDSPDESKITDQVFSRTITEPTQEDLVAASESLIRLSMSHVPFKPNFFGQSSKANNQESINIPSSPSPATVHGKNYEHPMPPLKNTKSNTPVISSGKGSKCDLLKKCDNTVTVPSASGGESLFYNKSASSAKSSNKNILDTPYQLKNNLSSNSSKFVDASSSLGNNLQPPILEPTQKTSPSLNLIKKTKTDHEGYGPMSAPVLETNNLSRLDTNNTIIPDHKENKLQSKKVKNVDADAVGENSRKSKKTNLKHDISDVNEKIKSSNLTEPEVLSKVKAGTSERANSKNSIGEIKESSTVRPSEGNNRESQEKLKNNFAESKPDGKAETRLQGRLQSLSKQSNLSSKQDEGMDKKRSKSSDASSGSMFPMQRRSGRNREPSSPLRKSPSPSPPSQRVLRARKSTYFGEVDSSDEDEDFEFLIASGKFLNESEAGSSPKSGKDKSVNKEIIPADKKEEKKLVLSKRNNVAESRSNLRASNQDKSQESVPDSGSLKKIDNKNQYVDSAKSKLEKLEQASANKMNFNANPSQNDASGFKNTVISPDGKSKFPNDWNDNRGRSYPLAAALGTRPDGFLKNTNTLRQEASSSSSSASKTSYGLHQNEMFPAKTQNSVSSPMGASSSSQVQDSKSINNQITNFLYQTPVKPPKDHVDMMKNTSNNSVLSRNLNLTPNAVGTALNCPIKETSTPQTSANPSNAVKDTNIQVETENNSALVQQSCSSVSNLPPNKSPELPRIPNSDPSKIPNNPRTYFNRSLAAAHLKSHSAGMSGSKNVFMRATDEKQVNEILKPVNKDTESATVHPKKGADSNTPMSDLVKKSPSKEKDSLVISPAPEPVADASSASKEPTASASVNLSASWKNAFKNVKLPKPFASVPKTPMDRNAWIKKHSAPLRLNKPNEPPGFQSDPFLIKSKPNDVFSVNTLSTSSSMDNRKLINFDVRTGSTPGLSKPSAGSKDSSPQSLKKVEKNNPKFSPAHKNIKGSDLPLPLTGQLNEGTLPITNLSPTKCSERNSSAEKSISEPISIGRHSNLPPLIEQSSKHNPLKLSSPAKKLSSTVHERDVPAHENPGASSLTSRSKQSCDNARSQKEINSSKKDPIISSSSKGLSNTAFSPEESPIKVAPEKSSPHKKVSHPLSIENFIKPSTKTNHESVRKRSGSLLETGEEPAHKQMASEASSVGKSSSLKPVPALYDKMSVGADYFPEPQSQKPTYSSNPTLKKYSQSLSTSTRKSIDSEVDVNATASVLSSSSEGTPEKVTKKVIFQQRRMSTAKELESSKKAVAFSPEHESSVYAFEPDLPPTSTPFRRNKNKSNLDSSIDSNPETDSSSNNSIAVQVNLETEAVFECSTQAEAEEDDEEEGEEENKGQLFYIPLQQSVSAPSPQIQGVAVKLDTEGPDQRVIMRAKLVTKPPSNYAKKTAAVATNTVNSLAPLQVVSPEKRKVRPLGASSVDSSAPVGTVQPTSRSTLRDSPSPAASPKSAEHSTSSDLSLPSTSTASRSPKPAKRAKKSATQKTSTAKEFPKPESPGKIVEAPTFHPTEEEFSDPLEYIERIRPMAEQYGLCRVVPPSNFKPECKVADDMRFTAYNQFVHRMLHRWGPSSKESAAIRKHLATENITLKNPPCIGGVELDLPQLYQKVQICGGLKKVIEQDRWQRVADLMKIPKSVHDRSSKLDEIYCKYLLPYDTLSSGEKAKLFADVEKEWKHHKSVENELFEDIDDCIIKGRSMALNQFYRVARNIMTIHFGVAAADKEIGPDPEDVESQYWDYVSSGQNHICVHSASIDTGARGYGFPTTKNSTFAKHNWNLKILTNNSGSVLRSLGPLIGVTVPTLHVGMLFTTCCWYRDPHGLPWIEYLHTGARKIWYGIPAEYNSVFRSAMSKLLPSHKRSDQSVWLASDTAMVPPPLLVENGVSLSRVVQQPGQFIVVFPRAFTSSIATGYLLSESVYFAPSSWLQSANDIFIDLQNSCESSIFSLEQLLCSIATDSRTSLEILTQVAPLISEMRDREVALRTQLEDLGLRATERLPRNNKKRLQVDEDEDYECEICHANLFISLVSNSFEEVNYCLCHGIELLSKKRNHLKYCKLKYAYSEEELEEIIVKLNERIEMKSQKKLTHKSSGSTPTK</sequence>
<feature type="compositionally biased region" description="Low complexity" evidence="3">
    <location>
        <begin position="2674"/>
        <end position="2684"/>
    </location>
</feature>
<dbReference type="GO" id="GO:0005634">
    <property type="term" value="C:nucleus"/>
    <property type="evidence" value="ECO:0007669"/>
    <property type="project" value="UniProtKB-SubCell"/>
</dbReference>
<dbReference type="FunFam" id="1.10.150.60:FF:000012">
    <property type="entry name" value="Blast:Protein Jumonji"/>
    <property type="match status" value="1"/>
</dbReference>
<feature type="region of interest" description="Disordered" evidence="3">
    <location>
        <begin position="2700"/>
        <end position="2738"/>
    </location>
</feature>
<dbReference type="SUPFAM" id="SSF46774">
    <property type="entry name" value="ARID-like"/>
    <property type="match status" value="1"/>
</dbReference>
<feature type="compositionally biased region" description="Low complexity" evidence="3">
    <location>
        <begin position="2970"/>
        <end position="3000"/>
    </location>
</feature>
<feature type="compositionally biased region" description="Polar residues" evidence="3">
    <location>
        <begin position="1152"/>
        <end position="1161"/>
    </location>
</feature>
<dbReference type="InterPro" id="IPR003349">
    <property type="entry name" value="JmjN"/>
</dbReference>
<feature type="region of interest" description="Disordered" evidence="3">
    <location>
        <begin position="2018"/>
        <end position="2059"/>
    </location>
</feature>
<dbReference type="CDD" id="cd16870">
    <property type="entry name" value="ARID_JARD2"/>
    <property type="match status" value="1"/>
</dbReference>
<feature type="compositionally biased region" description="Basic and acidic residues" evidence="3">
    <location>
        <begin position="2048"/>
        <end position="2059"/>
    </location>
</feature>
<feature type="compositionally biased region" description="Polar residues" evidence="3">
    <location>
        <begin position="2020"/>
        <end position="2044"/>
    </location>
</feature>
<feature type="compositionally biased region" description="Low complexity" evidence="3">
    <location>
        <begin position="875"/>
        <end position="892"/>
    </location>
</feature>
<feature type="compositionally biased region" description="Polar residues" evidence="3">
    <location>
        <begin position="850"/>
        <end position="865"/>
    </location>
</feature>
<feature type="compositionally biased region" description="Basic and acidic residues" evidence="3">
    <location>
        <begin position="1810"/>
        <end position="1835"/>
    </location>
</feature>
<gene>
    <name evidence="7" type="ORF">BEMITA_LOCUS5922</name>
</gene>
<evidence type="ECO:0000259" key="4">
    <source>
        <dbReference type="PROSITE" id="PS51011"/>
    </source>
</evidence>
<feature type="compositionally biased region" description="Polar residues" evidence="3">
    <location>
        <begin position="1226"/>
        <end position="1237"/>
    </location>
</feature>
<feature type="compositionally biased region" description="Polar residues" evidence="3">
    <location>
        <begin position="2811"/>
        <end position="2830"/>
    </location>
</feature>
<feature type="region of interest" description="Disordered" evidence="3">
    <location>
        <begin position="2441"/>
        <end position="2686"/>
    </location>
</feature>
<dbReference type="Gene3D" id="1.10.150.60">
    <property type="entry name" value="ARID DNA-binding domain"/>
    <property type="match status" value="1"/>
</dbReference>
<dbReference type="Gene3D" id="2.60.120.650">
    <property type="entry name" value="Cupin"/>
    <property type="match status" value="1"/>
</dbReference>
<feature type="compositionally biased region" description="Polar residues" evidence="3">
    <location>
        <begin position="2959"/>
        <end position="2969"/>
    </location>
</feature>
<feature type="region of interest" description="Disordered" evidence="3">
    <location>
        <begin position="58"/>
        <end position="80"/>
    </location>
</feature>
<feature type="compositionally biased region" description="Low complexity" evidence="3">
    <location>
        <begin position="276"/>
        <end position="292"/>
    </location>
</feature>
<feature type="compositionally biased region" description="Basic and acidic residues" evidence="3">
    <location>
        <begin position="1943"/>
        <end position="1964"/>
    </location>
</feature>
<reference evidence="7" key="1">
    <citation type="submission" date="2021-12" db="EMBL/GenBank/DDBJ databases">
        <authorList>
            <person name="King R."/>
        </authorList>
    </citation>
    <scope>NUCLEOTIDE SEQUENCE</scope>
</reference>
<evidence type="ECO:0000259" key="6">
    <source>
        <dbReference type="PROSITE" id="PS51184"/>
    </source>
</evidence>
<feature type="compositionally biased region" description="Polar residues" evidence="3">
    <location>
        <begin position="582"/>
        <end position="593"/>
    </location>
</feature>
<feature type="compositionally biased region" description="Basic and acidic residues" evidence="3">
    <location>
        <begin position="1383"/>
        <end position="1406"/>
    </location>
</feature>
<dbReference type="Pfam" id="PF02375">
    <property type="entry name" value="JmjN"/>
    <property type="match status" value="1"/>
</dbReference>
<feature type="region of interest" description="Disordered" evidence="3">
    <location>
        <begin position="2767"/>
        <end position="2830"/>
    </location>
</feature>
<feature type="compositionally biased region" description="Basic residues" evidence="3">
    <location>
        <begin position="3001"/>
        <end position="3010"/>
    </location>
</feature>
<dbReference type="Proteomes" id="UP001152759">
    <property type="component" value="Chromosome 3"/>
</dbReference>
<feature type="region of interest" description="Disordered" evidence="3">
    <location>
        <begin position="2289"/>
        <end position="2348"/>
    </location>
</feature>
<feature type="compositionally biased region" description="Basic and acidic residues" evidence="3">
    <location>
        <begin position="594"/>
        <end position="619"/>
    </location>
</feature>
<feature type="compositionally biased region" description="Basic and acidic residues" evidence="3">
    <location>
        <begin position="142"/>
        <end position="151"/>
    </location>
</feature>
<dbReference type="PROSITE" id="PS51183">
    <property type="entry name" value="JMJN"/>
    <property type="match status" value="1"/>
</dbReference>
<dbReference type="GO" id="GO:0006338">
    <property type="term" value="P:chromatin remodeling"/>
    <property type="evidence" value="ECO:0007669"/>
    <property type="project" value="TreeGrafter"/>
</dbReference>
<feature type="domain" description="JmjC" evidence="6">
    <location>
        <begin position="3297"/>
        <end position="3463"/>
    </location>
</feature>
<dbReference type="GO" id="GO:0010468">
    <property type="term" value="P:regulation of gene expression"/>
    <property type="evidence" value="ECO:0007669"/>
    <property type="project" value="TreeGrafter"/>
</dbReference>
<dbReference type="EMBL" id="OU963864">
    <property type="protein sequence ID" value="CAH0386856.1"/>
    <property type="molecule type" value="Genomic_DNA"/>
</dbReference>
<feature type="region of interest" description="Disordered" evidence="3">
    <location>
        <begin position="137"/>
        <end position="156"/>
    </location>
</feature>